<name>A0A835ARE3_9POAL</name>
<feature type="compositionally biased region" description="Polar residues" evidence="1">
    <location>
        <begin position="121"/>
        <end position="132"/>
    </location>
</feature>
<feature type="region of interest" description="Disordered" evidence="1">
    <location>
        <begin position="112"/>
        <end position="156"/>
    </location>
</feature>
<dbReference type="OrthoDB" id="696337at2759"/>
<organism evidence="2 3">
    <name type="scientific">Digitaria exilis</name>
    <dbReference type="NCBI Taxonomy" id="1010633"/>
    <lineage>
        <taxon>Eukaryota</taxon>
        <taxon>Viridiplantae</taxon>
        <taxon>Streptophyta</taxon>
        <taxon>Embryophyta</taxon>
        <taxon>Tracheophyta</taxon>
        <taxon>Spermatophyta</taxon>
        <taxon>Magnoliopsida</taxon>
        <taxon>Liliopsida</taxon>
        <taxon>Poales</taxon>
        <taxon>Poaceae</taxon>
        <taxon>PACMAD clade</taxon>
        <taxon>Panicoideae</taxon>
        <taxon>Panicodae</taxon>
        <taxon>Paniceae</taxon>
        <taxon>Anthephorinae</taxon>
        <taxon>Digitaria</taxon>
    </lineage>
</organism>
<evidence type="ECO:0000256" key="1">
    <source>
        <dbReference type="SAM" id="MobiDB-lite"/>
    </source>
</evidence>
<dbReference type="PANTHER" id="PTHR33265:SF57">
    <property type="entry name" value="OS02G0229800 PROTEIN"/>
    <property type="match status" value="1"/>
</dbReference>
<evidence type="ECO:0000313" key="3">
    <source>
        <dbReference type="Proteomes" id="UP000636709"/>
    </source>
</evidence>
<dbReference type="AlphaFoldDB" id="A0A835ARE3"/>
<gene>
    <name evidence="2" type="ORF">HU200_050523</name>
</gene>
<comment type="caution">
    <text evidence="2">The sequence shown here is derived from an EMBL/GenBank/DDBJ whole genome shotgun (WGS) entry which is preliminary data.</text>
</comment>
<feature type="compositionally biased region" description="Basic residues" evidence="1">
    <location>
        <begin position="139"/>
        <end position="149"/>
    </location>
</feature>
<keyword evidence="3" id="KW-1185">Reference proteome</keyword>
<proteinExistence type="predicted"/>
<dbReference type="Pfam" id="PF05553">
    <property type="entry name" value="DUF761"/>
    <property type="match status" value="1"/>
</dbReference>
<dbReference type="Proteomes" id="UP000636709">
    <property type="component" value="Unassembled WGS sequence"/>
</dbReference>
<protein>
    <submittedName>
        <fullName evidence="2">Uncharacterized protein</fullName>
    </submittedName>
</protein>
<dbReference type="EMBL" id="JACEFO010002254">
    <property type="protein sequence ID" value="KAF8670504.1"/>
    <property type="molecule type" value="Genomic_DNA"/>
</dbReference>
<dbReference type="PANTHER" id="PTHR33265">
    <property type="entry name" value="AVR9/CF-9 RAPIDLY ELICITED PROTEIN-RELATED"/>
    <property type="match status" value="1"/>
</dbReference>
<reference evidence="2" key="1">
    <citation type="submission" date="2020-07" db="EMBL/GenBank/DDBJ databases">
        <title>Genome sequence and genetic diversity analysis of an under-domesticated orphan crop, white fonio (Digitaria exilis).</title>
        <authorList>
            <person name="Bennetzen J.L."/>
            <person name="Chen S."/>
            <person name="Ma X."/>
            <person name="Wang X."/>
            <person name="Yssel A.E.J."/>
            <person name="Chaluvadi S.R."/>
            <person name="Johnson M."/>
            <person name="Gangashetty P."/>
            <person name="Hamidou F."/>
            <person name="Sanogo M.D."/>
            <person name="Zwaenepoel A."/>
            <person name="Wallace J."/>
            <person name="Van De Peer Y."/>
            <person name="Van Deynze A."/>
        </authorList>
    </citation>
    <scope>NUCLEOTIDE SEQUENCE</scope>
    <source>
        <tissue evidence="2">Leaves</tissue>
    </source>
</reference>
<sequence length="307" mass="32877">MAAGNQQQGVVAAAEPGAARRLWRVVRAVLYMLRRGMPSGRKLAMDLHLLLHRGKIAGKALGDLLFLAFHHHHHHRHAAAFSYAGGAGGAGGPGPFSCRALDPTLAVHEPAPHGRREVEFSCSNTPSSTSRGLSLLGAGKRRRRSNRHSHHDDSSSYLQCWNNNYDAAEVARMFEMLNDDDQCYRGLFAGDGDEGAESTAASSAATSAAATPSRAQLLYWAVVGSPAVRRSRTTPRRLAADESPAAMADGVDRKADEFIRRFYEQLRAQRSAASTPDYHGYGGAAGVSPYVTPRARRPAAIAAAGIA</sequence>
<dbReference type="InterPro" id="IPR008480">
    <property type="entry name" value="DUF761_pln"/>
</dbReference>
<accession>A0A835ARE3</accession>
<dbReference type="Gramene" id="Dexi1A01G0010010.1">
    <property type="protein sequence ID" value="Dexi1A01G0010010.1:cds"/>
    <property type="gene ID" value="Dexi1A01G0010010"/>
</dbReference>
<evidence type="ECO:0000313" key="2">
    <source>
        <dbReference type="EMBL" id="KAF8670504.1"/>
    </source>
</evidence>